<evidence type="ECO:0000313" key="2">
    <source>
        <dbReference type="Proteomes" id="UP001633002"/>
    </source>
</evidence>
<reference evidence="1 2" key="1">
    <citation type="submission" date="2024-09" db="EMBL/GenBank/DDBJ databases">
        <title>Chromosome-scale assembly of Riccia sorocarpa.</title>
        <authorList>
            <person name="Paukszto L."/>
        </authorList>
    </citation>
    <scope>NUCLEOTIDE SEQUENCE [LARGE SCALE GENOMIC DNA]</scope>
    <source>
        <strain evidence="1">LP-2024</strain>
        <tissue evidence="1">Aerial parts of the thallus</tissue>
    </source>
</reference>
<sequence>MVILSAIRGIGFKNLLRGLYGIEDGSQHSPVSPTKQGSQYGFHGFDWLQGGGYPTFVTSELEDIKFLESAFQFWDSRLESPVHMKLEALIFVEDLEGKIILFETKDFESSGPVLIAPTIVPELPVVGTKLVETNITNGIENKGTMDVSITSSDPSVTDEDRLDGRASFLSKRMSTAAEAVWREQVEKLIIWQQKEDRIDHEWQVNLQAQWGVNFGTPGQQ</sequence>
<organism evidence="1 2">
    <name type="scientific">Riccia sorocarpa</name>
    <dbReference type="NCBI Taxonomy" id="122646"/>
    <lineage>
        <taxon>Eukaryota</taxon>
        <taxon>Viridiplantae</taxon>
        <taxon>Streptophyta</taxon>
        <taxon>Embryophyta</taxon>
        <taxon>Marchantiophyta</taxon>
        <taxon>Marchantiopsida</taxon>
        <taxon>Marchantiidae</taxon>
        <taxon>Marchantiales</taxon>
        <taxon>Ricciaceae</taxon>
        <taxon>Riccia</taxon>
    </lineage>
</organism>
<accession>A0ABD3HEF1</accession>
<keyword evidence="2" id="KW-1185">Reference proteome</keyword>
<dbReference type="AlphaFoldDB" id="A0ABD3HEF1"/>
<gene>
    <name evidence="1" type="ORF">R1sor_014859</name>
</gene>
<dbReference type="Proteomes" id="UP001633002">
    <property type="component" value="Unassembled WGS sequence"/>
</dbReference>
<name>A0ABD3HEF1_9MARC</name>
<evidence type="ECO:0000313" key="1">
    <source>
        <dbReference type="EMBL" id="KAL3688550.1"/>
    </source>
</evidence>
<protein>
    <submittedName>
        <fullName evidence="1">Uncharacterized protein</fullName>
    </submittedName>
</protein>
<dbReference type="EMBL" id="JBJQOH010000004">
    <property type="protein sequence ID" value="KAL3688550.1"/>
    <property type="molecule type" value="Genomic_DNA"/>
</dbReference>
<comment type="caution">
    <text evidence="1">The sequence shown here is derived from an EMBL/GenBank/DDBJ whole genome shotgun (WGS) entry which is preliminary data.</text>
</comment>
<proteinExistence type="predicted"/>